<dbReference type="AlphaFoldDB" id="A0A662YNL8"/>
<organism evidence="1 2">
    <name type="scientific">Acipenser ruthenus</name>
    <name type="common">Sterlet sturgeon</name>
    <dbReference type="NCBI Taxonomy" id="7906"/>
    <lineage>
        <taxon>Eukaryota</taxon>
        <taxon>Metazoa</taxon>
        <taxon>Chordata</taxon>
        <taxon>Craniata</taxon>
        <taxon>Vertebrata</taxon>
        <taxon>Euteleostomi</taxon>
        <taxon>Actinopterygii</taxon>
        <taxon>Chondrostei</taxon>
        <taxon>Acipenseriformes</taxon>
        <taxon>Acipenseridae</taxon>
        <taxon>Acipenser</taxon>
    </lineage>
</organism>
<sequence length="169" mass="19115">MERGCVAVQALADTCYFYVLQNRIIKRHLLKHVDTGSCEERLHILEEFFHIFWMKTILEVHCEETAGTAYWQVIPESCTFFQSLSNLHVELADLLADAELADILVDVELADFLVDAEMADILVAVELADFLVDVELADFLVDAEMADFLVDVELADCPSDHALDFEKSS</sequence>
<comment type="caution">
    <text evidence="1">The sequence shown here is derived from an EMBL/GenBank/DDBJ whole genome shotgun (WGS) entry which is preliminary data.</text>
</comment>
<accession>A0A662YNL8</accession>
<dbReference type="EMBL" id="SCEB01000840">
    <property type="protein sequence ID" value="RXM98032.1"/>
    <property type="molecule type" value="Genomic_DNA"/>
</dbReference>
<evidence type="ECO:0000313" key="1">
    <source>
        <dbReference type="EMBL" id="RXM98032.1"/>
    </source>
</evidence>
<reference evidence="1 2" key="1">
    <citation type="submission" date="2019-01" db="EMBL/GenBank/DDBJ databases">
        <title>Draft Genome and Complete Hox-Cluster Characterization of the Sterlet Sturgeon (Acipenser ruthenus).</title>
        <authorList>
            <person name="Wei Q."/>
        </authorList>
    </citation>
    <scope>NUCLEOTIDE SEQUENCE [LARGE SCALE GENOMIC DNA]</scope>
    <source>
        <strain evidence="1">WHYD16114868_AA</strain>
        <tissue evidence="1">Blood</tissue>
    </source>
</reference>
<proteinExistence type="predicted"/>
<protein>
    <submittedName>
        <fullName evidence="1">Uncharacterized protein</fullName>
    </submittedName>
</protein>
<gene>
    <name evidence="1" type="ORF">EOD39_13668</name>
</gene>
<dbReference type="Proteomes" id="UP000289886">
    <property type="component" value="Unassembled WGS sequence"/>
</dbReference>
<name>A0A662YNL8_ACIRT</name>
<evidence type="ECO:0000313" key="2">
    <source>
        <dbReference type="Proteomes" id="UP000289886"/>
    </source>
</evidence>
<keyword evidence="2" id="KW-1185">Reference proteome</keyword>